<name>A0A2P6R7Z4_ROSCH</name>
<dbReference type="Gramene" id="PRQ42522">
    <property type="protein sequence ID" value="PRQ42522"/>
    <property type="gene ID" value="RchiOBHm_Chr3g0458571"/>
</dbReference>
<dbReference type="OMA" id="KSHRYEG"/>
<dbReference type="InterPro" id="IPR050232">
    <property type="entry name" value="FBL13/AtMIF1-like"/>
</dbReference>
<dbReference type="AlphaFoldDB" id="A0A2P6R7Z4"/>
<proteinExistence type="predicted"/>
<evidence type="ECO:0000313" key="4">
    <source>
        <dbReference type="Proteomes" id="UP000238479"/>
    </source>
</evidence>
<accession>A0A2P6R7Z4</accession>
<keyword evidence="4" id="KW-1185">Reference proteome</keyword>
<dbReference type="SUPFAM" id="SSF81383">
    <property type="entry name" value="F-box domain"/>
    <property type="match status" value="1"/>
</dbReference>
<dbReference type="InterPro" id="IPR053781">
    <property type="entry name" value="F-box_AtFBL13-like"/>
</dbReference>
<reference evidence="3 4" key="1">
    <citation type="journal article" date="2018" name="Nat. Genet.">
        <title>The Rosa genome provides new insights in the design of modern roses.</title>
        <authorList>
            <person name="Bendahmane M."/>
        </authorList>
    </citation>
    <scope>NUCLEOTIDE SEQUENCE [LARGE SCALE GENOMIC DNA]</scope>
    <source>
        <strain evidence="4">cv. Old Blush</strain>
    </source>
</reference>
<dbReference type="InterPro" id="IPR036047">
    <property type="entry name" value="F-box-like_dom_sf"/>
</dbReference>
<protein>
    <submittedName>
        <fullName evidence="3">Putative F-box domain, leucine-rich repeat domain, L domain-containing protein</fullName>
    </submittedName>
</protein>
<dbReference type="Gene3D" id="3.80.10.10">
    <property type="entry name" value="Ribonuclease Inhibitor"/>
    <property type="match status" value="1"/>
</dbReference>
<feature type="domain" description="F-box" evidence="1">
    <location>
        <begin position="16"/>
        <end position="54"/>
    </location>
</feature>
<evidence type="ECO:0000259" key="2">
    <source>
        <dbReference type="Pfam" id="PF24758"/>
    </source>
</evidence>
<gene>
    <name evidence="3" type="ORF">RchiOBHm_Chr3g0458571</name>
</gene>
<organism evidence="3 4">
    <name type="scientific">Rosa chinensis</name>
    <name type="common">China rose</name>
    <dbReference type="NCBI Taxonomy" id="74649"/>
    <lineage>
        <taxon>Eukaryota</taxon>
        <taxon>Viridiplantae</taxon>
        <taxon>Streptophyta</taxon>
        <taxon>Embryophyta</taxon>
        <taxon>Tracheophyta</taxon>
        <taxon>Spermatophyta</taxon>
        <taxon>Magnoliopsida</taxon>
        <taxon>eudicotyledons</taxon>
        <taxon>Gunneridae</taxon>
        <taxon>Pentapetalae</taxon>
        <taxon>rosids</taxon>
        <taxon>fabids</taxon>
        <taxon>Rosales</taxon>
        <taxon>Rosaceae</taxon>
        <taxon>Rosoideae</taxon>
        <taxon>Rosoideae incertae sedis</taxon>
        <taxon>Rosa</taxon>
    </lineage>
</organism>
<dbReference type="PANTHER" id="PTHR31900:SF34">
    <property type="entry name" value="EMB|CAB62440.1-RELATED"/>
    <property type="match status" value="1"/>
</dbReference>
<dbReference type="InterPro" id="IPR032675">
    <property type="entry name" value="LRR_dom_sf"/>
</dbReference>
<feature type="domain" description="F-box/LRR-repeat protein 15/At3g58940/PEG3-like LRR" evidence="2">
    <location>
        <begin position="106"/>
        <end position="237"/>
    </location>
</feature>
<dbReference type="EMBL" id="PDCK01000041">
    <property type="protein sequence ID" value="PRQ42522.1"/>
    <property type="molecule type" value="Genomic_DNA"/>
</dbReference>
<dbReference type="CDD" id="cd22160">
    <property type="entry name" value="F-box_AtFBL13-like"/>
    <property type="match status" value="1"/>
</dbReference>
<dbReference type="InterPro" id="IPR055411">
    <property type="entry name" value="LRR_FXL15/At3g58940/PEG3-like"/>
</dbReference>
<evidence type="ECO:0000313" key="3">
    <source>
        <dbReference type="EMBL" id="PRQ42522.1"/>
    </source>
</evidence>
<sequence length="241" mass="27267">MGSNSKLFKACIEDRISGLPDAIFFHIISFLETRDAVKTCLLSHTWNNVWTYVPNLEVYVSSPKYDSDEHVPQPGFVDRVLLFRNLSNIHKFSLICLGIEDYFDRIDAWVCTAIRRNVVELNLDLYTTPSNSYEGCLKLPTSIFICKTLVVLKLILTDQVIAIPPNSSCFPSLKYLDVQVSYPVAVDALAKLFSCCFSALEDLIIHGNLGRLRDDEVLNLTISAPKLKRLQIKFCVVRSRG</sequence>
<evidence type="ECO:0000259" key="1">
    <source>
        <dbReference type="Pfam" id="PF00646"/>
    </source>
</evidence>
<dbReference type="STRING" id="74649.A0A2P6R7Z4"/>
<dbReference type="Proteomes" id="UP000238479">
    <property type="component" value="Chromosome 3"/>
</dbReference>
<comment type="caution">
    <text evidence="3">The sequence shown here is derived from an EMBL/GenBank/DDBJ whole genome shotgun (WGS) entry which is preliminary data.</text>
</comment>
<dbReference type="Pfam" id="PF24758">
    <property type="entry name" value="LRR_At5g56370"/>
    <property type="match status" value="1"/>
</dbReference>
<dbReference type="SUPFAM" id="SSF52047">
    <property type="entry name" value="RNI-like"/>
    <property type="match status" value="1"/>
</dbReference>
<dbReference type="Pfam" id="PF00646">
    <property type="entry name" value="F-box"/>
    <property type="match status" value="1"/>
</dbReference>
<dbReference type="Gene3D" id="1.20.1280.50">
    <property type="match status" value="1"/>
</dbReference>
<dbReference type="InterPro" id="IPR001810">
    <property type="entry name" value="F-box_dom"/>
</dbReference>
<dbReference type="PANTHER" id="PTHR31900">
    <property type="entry name" value="F-BOX/RNI SUPERFAMILY PROTEIN-RELATED"/>
    <property type="match status" value="1"/>
</dbReference>